<dbReference type="NCBIfam" id="TIGR00576">
    <property type="entry name" value="dut"/>
    <property type="match status" value="1"/>
</dbReference>
<evidence type="ECO:0000256" key="3">
    <source>
        <dbReference type="ARBA" id="ARBA00023080"/>
    </source>
</evidence>
<comment type="pathway">
    <text evidence="5">Pyrimidine metabolism; dUMP biosynthesis; dUMP from dCTP (dUTP route): step 2/2.</text>
</comment>
<dbReference type="SUPFAM" id="SSF51283">
    <property type="entry name" value="dUTPase-like"/>
    <property type="match status" value="1"/>
</dbReference>
<comment type="similarity">
    <text evidence="1 5">Belongs to the dUTPase family.</text>
</comment>
<evidence type="ECO:0000259" key="6">
    <source>
        <dbReference type="Pfam" id="PF00692"/>
    </source>
</evidence>
<comment type="function">
    <text evidence="5">This enzyme is involved in nucleotide metabolism: it produces dUMP, the immediate precursor of thymidine nucleotides and it decreases the intracellular concentration of dUTP so that uracil cannot be incorporated into DNA.</text>
</comment>
<evidence type="ECO:0000313" key="7">
    <source>
        <dbReference type="EMBL" id="MDO1580752.1"/>
    </source>
</evidence>
<comment type="catalytic activity">
    <reaction evidence="4 5">
        <text>dUTP + H2O = dUMP + diphosphate + H(+)</text>
        <dbReference type="Rhea" id="RHEA:10248"/>
        <dbReference type="ChEBI" id="CHEBI:15377"/>
        <dbReference type="ChEBI" id="CHEBI:15378"/>
        <dbReference type="ChEBI" id="CHEBI:33019"/>
        <dbReference type="ChEBI" id="CHEBI:61555"/>
        <dbReference type="ChEBI" id="CHEBI:246422"/>
        <dbReference type="EC" id="3.6.1.23"/>
    </reaction>
</comment>
<dbReference type="Gene3D" id="2.70.40.10">
    <property type="match status" value="1"/>
</dbReference>
<comment type="caution">
    <text evidence="5">Lacks conserved residue(s) required for the propagation of feature annotation.</text>
</comment>
<name>A0ABT8SQK8_9HYPH</name>
<protein>
    <recommendedName>
        <fullName evidence="5">Deoxyuridine 5'-triphosphate nucleotidohydrolase</fullName>
        <shortName evidence="5">dUTPase</shortName>
        <ecNumber evidence="5">3.6.1.23</ecNumber>
    </recommendedName>
    <alternativeName>
        <fullName evidence="5">dUTP pyrophosphatase</fullName>
    </alternativeName>
</protein>
<gene>
    <name evidence="5 7" type="primary">dut</name>
    <name evidence="7" type="ORF">Q2T52_01465</name>
</gene>
<dbReference type="Proteomes" id="UP001169006">
    <property type="component" value="Unassembled WGS sequence"/>
</dbReference>
<dbReference type="HAMAP" id="MF_00116">
    <property type="entry name" value="dUTPase_bact"/>
    <property type="match status" value="1"/>
</dbReference>
<evidence type="ECO:0000256" key="1">
    <source>
        <dbReference type="ARBA" id="ARBA00006581"/>
    </source>
</evidence>
<reference evidence="7" key="1">
    <citation type="journal article" date="2015" name="Int. J. Syst. Evol. Microbiol.">
        <title>Rhizobium oryzicola sp. nov., potential plant-growth-promoting endophytic bacteria isolated from rice roots.</title>
        <authorList>
            <person name="Zhang X.X."/>
            <person name="Gao J.S."/>
            <person name="Cao Y.H."/>
            <person name="Sheirdil R.A."/>
            <person name="Wang X.C."/>
            <person name="Zhang L."/>
        </authorList>
    </citation>
    <scope>NUCLEOTIDE SEQUENCE</scope>
    <source>
        <strain evidence="7">05753</strain>
    </source>
</reference>
<dbReference type="GO" id="GO:0004170">
    <property type="term" value="F:dUTP diphosphatase activity"/>
    <property type="evidence" value="ECO:0007669"/>
    <property type="project" value="UniProtKB-EC"/>
</dbReference>
<organism evidence="7 8">
    <name type="scientific">Rhizobium oryzicola</name>
    <dbReference type="NCBI Taxonomy" id="1232668"/>
    <lineage>
        <taxon>Bacteria</taxon>
        <taxon>Pseudomonadati</taxon>
        <taxon>Pseudomonadota</taxon>
        <taxon>Alphaproteobacteria</taxon>
        <taxon>Hyphomicrobiales</taxon>
        <taxon>Rhizobiaceae</taxon>
        <taxon>Rhizobium/Agrobacterium group</taxon>
        <taxon>Rhizobium</taxon>
    </lineage>
</organism>
<accession>A0ABT8SQK8</accession>
<evidence type="ECO:0000313" key="8">
    <source>
        <dbReference type="Proteomes" id="UP001169006"/>
    </source>
</evidence>
<dbReference type="NCBIfam" id="NF001862">
    <property type="entry name" value="PRK00601.1"/>
    <property type="match status" value="1"/>
</dbReference>
<dbReference type="Pfam" id="PF00692">
    <property type="entry name" value="dUTPase"/>
    <property type="match status" value="1"/>
</dbReference>
<reference evidence="7" key="2">
    <citation type="submission" date="2023-07" db="EMBL/GenBank/DDBJ databases">
        <authorList>
            <person name="Sun H."/>
        </authorList>
    </citation>
    <scope>NUCLEOTIDE SEQUENCE</scope>
    <source>
        <strain evidence="7">05753</strain>
    </source>
</reference>
<dbReference type="EC" id="3.6.1.23" evidence="5"/>
<dbReference type="RefSeq" id="WP_302074907.1">
    <property type="nucleotide sequence ID" value="NZ_JAUKWQ010000001.1"/>
</dbReference>
<comment type="caution">
    <text evidence="7">The sequence shown here is derived from an EMBL/GenBank/DDBJ whole genome shotgun (WGS) entry which is preliminary data.</text>
</comment>
<comment type="cofactor">
    <cofactor evidence="5">
        <name>Mg(2+)</name>
        <dbReference type="ChEBI" id="CHEBI:18420"/>
    </cofactor>
</comment>
<dbReference type="EMBL" id="JAUKWQ010000001">
    <property type="protein sequence ID" value="MDO1580752.1"/>
    <property type="molecule type" value="Genomic_DNA"/>
</dbReference>
<evidence type="ECO:0000256" key="5">
    <source>
        <dbReference type="HAMAP-Rule" id="MF_00116"/>
    </source>
</evidence>
<proteinExistence type="inferred from homology"/>
<dbReference type="InterPro" id="IPR029054">
    <property type="entry name" value="dUTPase-like"/>
</dbReference>
<feature type="binding site" evidence="5">
    <location>
        <begin position="89"/>
        <end position="91"/>
    </location>
    <ligand>
        <name>substrate</name>
    </ligand>
</feature>
<evidence type="ECO:0000256" key="2">
    <source>
        <dbReference type="ARBA" id="ARBA00022801"/>
    </source>
</evidence>
<keyword evidence="5" id="KW-0479">Metal-binding</keyword>
<keyword evidence="5" id="KW-0460">Magnesium</keyword>
<feature type="binding site" evidence="5">
    <location>
        <position position="85"/>
    </location>
    <ligand>
        <name>substrate</name>
    </ligand>
</feature>
<dbReference type="InterPro" id="IPR033704">
    <property type="entry name" value="dUTPase_trimeric"/>
</dbReference>
<evidence type="ECO:0000256" key="4">
    <source>
        <dbReference type="ARBA" id="ARBA00047686"/>
    </source>
</evidence>
<sequence>MRDIIGPTLKLIRLPHGDGLDLPSYETAGAAGMDIRAAVSDPMVLRPGERALVPTGFIFEIPQGFEVQVRPRSGLAFKNGVTCLNTPGTIDSDYRGEVKVLLINLGQEDFTIERGMRVAQLVLAPVVQARVQEADAFSDTARGAGGFGSTGV</sequence>
<dbReference type="PANTHER" id="PTHR11241">
    <property type="entry name" value="DEOXYURIDINE 5'-TRIPHOSPHATE NUCLEOTIDOHYDROLASE"/>
    <property type="match status" value="1"/>
</dbReference>
<dbReference type="CDD" id="cd07557">
    <property type="entry name" value="trimeric_dUTPase"/>
    <property type="match status" value="1"/>
</dbReference>
<keyword evidence="3 5" id="KW-0546">Nucleotide metabolism</keyword>
<dbReference type="InterPro" id="IPR036157">
    <property type="entry name" value="dUTPase-like_sf"/>
</dbReference>
<dbReference type="InterPro" id="IPR008181">
    <property type="entry name" value="dUTPase"/>
</dbReference>
<keyword evidence="8" id="KW-1185">Reference proteome</keyword>
<keyword evidence="2 5" id="KW-0378">Hydrolase</keyword>
<dbReference type="PANTHER" id="PTHR11241:SF0">
    <property type="entry name" value="DEOXYURIDINE 5'-TRIPHOSPHATE NUCLEOTIDOHYDROLASE"/>
    <property type="match status" value="1"/>
</dbReference>
<feature type="domain" description="dUTPase-like" evidence="6">
    <location>
        <begin position="21"/>
        <end position="151"/>
    </location>
</feature>
<feature type="binding site" evidence="5">
    <location>
        <begin position="72"/>
        <end position="74"/>
    </location>
    <ligand>
        <name>substrate</name>
    </ligand>
</feature>